<evidence type="ECO:0000256" key="2">
    <source>
        <dbReference type="SAM" id="Phobius"/>
    </source>
</evidence>
<dbReference type="Proteomes" id="UP001430172">
    <property type="component" value="Unassembled WGS sequence"/>
</dbReference>
<comment type="caution">
    <text evidence="3">The sequence shown here is derived from an EMBL/GenBank/DDBJ whole genome shotgun (WGS) entry which is preliminary data.</text>
</comment>
<feature type="compositionally biased region" description="Low complexity" evidence="1">
    <location>
        <begin position="67"/>
        <end position="121"/>
    </location>
</feature>
<accession>A0ABS2CLM1</accession>
<evidence type="ECO:0000256" key="1">
    <source>
        <dbReference type="SAM" id="MobiDB-lite"/>
    </source>
</evidence>
<evidence type="ECO:0000313" key="3">
    <source>
        <dbReference type="EMBL" id="MBM6400782.1"/>
    </source>
</evidence>
<evidence type="ECO:0000313" key="4">
    <source>
        <dbReference type="Proteomes" id="UP001430172"/>
    </source>
</evidence>
<proteinExistence type="predicted"/>
<feature type="compositionally biased region" description="Basic and acidic residues" evidence="1">
    <location>
        <begin position="15"/>
        <end position="26"/>
    </location>
</feature>
<organism evidence="3 4">
    <name type="scientific">Phycicoccus sonneratiae</name>
    <dbReference type="NCBI Taxonomy" id="2807628"/>
    <lineage>
        <taxon>Bacteria</taxon>
        <taxon>Bacillati</taxon>
        <taxon>Actinomycetota</taxon>
        <taxon>Actinomycetes</taxon>
        <taxon>Micrococcales</taxon>
        <taxon>Intrasporangiaceae</taxon>
        <taxon>Phycicoccus</taxon>
    </lineage>
</organism>
<protein>
    <submittedName>
        <fullName evidence="3">Uncharacterized protein</fullName>
    </submittedName>
</protein>
<name>A0ABS2CLM1_9MICO</name>
<keyword evidence="2" id="KW-1133">Transmembrane helix</keyword>
<reference evidence="3" key="1">
    <citation type="submission" date="2021-02" db="EMBL/GenBank/DDBJ databases">
        <title>Phycicoccus sp. MQZ13P-5T, whole genome shotgun sequence.</title>
        <authorList>
            <person name="Tuo L."/>
        </authorList>
    </citation>
    <scope>NUCLEOTIDE SEQUENCE</scope>
    <source>
        <strain evidence="3">MQZ13P-5</strain>
    </source>
</reference>
<keyword evidence="4" id="KW-1185">Reference proteome</keyword>
<dbReference type="RefSeq" id="WP_204131262.1">
    <property type="nucleotide sequence ID" value="NZ_JAFDVD010000011.1"/>
</dbReference>
<feature type="compositionally biased region" description="Low complexity" evidence="1">
    <location>
        <begin position="128"/>
        <end position="194"/>
    </location>
</feature>
<keyword evidence="2" id="KW-0472">Membrane</keyword>
<feature type="transmembrane region" description="Helical" evidence="2">
    <location>
        <begin position="49"/>
        <end position="72"/>
    </location>
</feature>
<feature type="region of interest" description="Disordered" evidence="1">
    <location>
        <begin position="67"/>
        <end position="194"/>
    </location>
</feature>
<dbReference type="EMBL" id="JAFDVD010000011">
    <property type="protein sequence ID" value="MBM6400782.1"/>
    <property type="molecule type" value="Genomic_DNA"/>
</dbReference>
<keyword evidence="2" id="KW-0812">Transmembrane</keyword>
<feature type="region of interest" description="Disordered" evidence="1">
    <location>
        <begin position="1"/>
        <end position="44"/>
    </location>
</feature>
<sequence length="194" mass="18263">MDDNLYRNQPGPDPQHPDGRRWDTHEMAALPSSATPVAERPVGRTRTRFTVAAGVAAAALLGGGMWMGAAYADGPSTPTGSSAPSVTVPSGDGSGATDGATTAPSDGGSGTSPTTGCGCAAPAPPAGGPAATPPKAGEAPTPPKAGEAPTPPKAGDAPTAPKAGEAPAAPAPPAGGADCSPAPAPSASSTPSGS</sequence>
<gene>
    <name evidence="3" type="ORF">JQN70_10330</name>
</gene>